<comment type="caution">
    <text evidence="2">The sequence shown here is derived from an EMBL/GenBank/DDBJ whole genome shotgun (WGS) entry which is preliminary data.</text>
</comment>
<protein>
    <submittedName>
        <fullName evidence="2">Uncharacterized protein</fullName>
    </submittedName>
</protein>
<organism evidence="2 3">
    <name type="scientific">Hymenobacter gummosus</name>
    <dbReference type="NCBI Taxonomy" id="1776032"/>
    <lineage>
        <taxon>Bacteria</taxon>
        <taxon>Pseudomonadati</taxon>
        <taxon>Bacteroidota</taxon>
        <taxon>Cytophagia</taxon>
        <taxon>Cytophagales</taxon>
        <taxon>Hymenobacteraceae</taxon>
        <taxon>Hymenobacter</taxon>
    </lineage>
</organism>
<name>A0A431TVC3_9BACT</name>
<keyword evidence="1" id="KW-0472">Membrane</keyword>
<dbReference type="AlphaFoldDB" id="A0A431TVC3"/>
<keyword evidence="1" id="KW-0812">Transmembrane</keyword>
<dbReference type="RefSeq" id="WP_126696125.1">
    <property type="nucleotide sequence ID" value="NZ_RXOF01000021.1"/>
</dbReference>
<dbReference type="Proteomes" id="UP000282184">
    <property type="component" value="Unassembled WGS sequence"/>
</dbReference>
<evidence type="ECO:0000313" key="3">
    <source>
        <dbReference type="Proteomes" id="UP000282184"/>
    </source>
</evidence>
<evidence type="ECO:0000313" key="2">
    <source>
        <dbReference type="EMBL" id="RTQ45312.1"/>
    </source>
</evidence>
<sequence>MLVVVGLLLRFKLERWLLGAVLVIFTVASLFTGDWSDPGSGVDSDPLKVSRWFLIIGGLCLLIGWSITAATR</sequence>
<evidence type="ECO:0000256" key="1">
    <source>
        <dbReference type="SAM" id="Phobius"/>
    </source>
</evidence>
<proteinExistence type="predicted"/>
<dbReference type="OrthoDB" id="5191103at2"/>
<feature type="transmembrane region" description="Helical" evidence="1">
    <location>
        <begin position="52"/>
        <end position="71"/>
    </location>
</feature>
<dbReference type="EMBL" id="RXOF01000021">
    <property type="protein sequence ID" value="RTQ45312.1"/>
    <property type="molecule type" value="Genomic_DNA"/>
</dbReference>
<accession>A0A431TVC3</accession>
<reference evidence="2 3" key="1">
    <citation type="submission" date="2018-12" db="EMBL/GenBank/DDBJ databases">
        <title>Hymenobacter gummosus sp. nov., isolated from a spring.</title>
        <authorList>
            <person name="Nie L."/>
        </authorList>
    </citation>
    <scope>NUCLEOTIDE SEQUENCE [LARGE SCALE GENOMIC DNA]</scope>
    <source>
        <strain evidence="2 3">KCTC 52166</strain>
    </source>
</reference>
<gene>
    <name evidence="2" type="ORF">EJV47_25905</name>
</gene>
<keyword evidence="1" id="KW-1133">Transmembrane helix</keyword>
<feature type="transmembrane region" description="Helical" evidence="1">
    <location>
        <begin position="16"/>
        <end position="32"/>
    </location>
</feature>
<keyword evidence="3" id="KW-1185">Reference proteome</keyword>